<dbReference type="RefSeq" id="WP_099082938.1">
    <property type="nucleotide sequence ID" value="NZ_AWQQ01000049.1"/>
</dbReference>
<dbReference type="InterPro" id="IPR056097">
    <property type="entry name" value="DUF7680"/>
</dbReference>
<sequence>MQVFTLQVEQLPDNDYQVTLYQVPYHLKGQMPQLPMKIETLAGWRLQAVRPVLLEELRKNGYDPSTLKAGRRAPYNIKEISGIKIGLIFLAVKPLQKIQRVEEIYLGISRMSDEEAYYWFAKCRNGERQRALRASGFYFPRRRIK</sequence>
<evidence type="ECO:0000313" key="2">
    <source>
        <dbReference type="EMBL" id="PHJ38419.1"/>
    </source>
</evidence>
<keyword evidence="3" id="KW-1185">Reference proteome</keyword>
<evidence type="ECO:0000313" key="3">
    <source>
        <dbReference type="Proteomes" id="UP000222564"/>
    </source>
</evidence>
<reference evidence="2 3" key="1">
    <citation type="submission" date="2013-09" db="EMBL/GenBank/DDBJ databases">
        <title>Biodegradation of hydrocarbons in the deep terrestrial subsurface : characterization of a microbial consortium composed of two Desulfotomaculum species originating from a deep geological formation.</title>
        <authorList>
            <person name="Aullo T."/>
            <person name="Berlendis S."/>
            <person name="Lascourreges J.-F."/>
            <person name="Dessort D."/>
            <person name="Saint-Laurent S."/>
            <person name="Schraauwers B."/>
            <person name="Mas J."/>
            <person name="Magot M."/>
            <person name="Ranchou-Peyruse A."/>
        </authorList>
    </citation>
    <scope>NUCLEOTIDE SEQUENCE [LARGE SCALE GENOMIC DNA]</scope>
    <source>
        <strain evidence="2 3">Bs107</strain>
    </source>
</reference>
<protein>
    <recommendedName>
        <fullName evidence="1">DUF7680 domain-containing protein</fullName>
    </recommendedName>
</protein>
<accession>A0A2C6MB21</accession>
<gene>
    <name evidence="2" type="ORF">P378_09465</name>
</gene>
<name>A0A2C6MB21_9FIRM</name>
<evidence type="ECO:0000259" key="1">
    <source>
        <dbReference type="Pfam" id="PF24728"/>
    </source>
</evidence>
<dbReference type="AlphaFoldDB" id="A0A2C6MB21"/>
<proteinExistence type="predicted"/>
<organism evidence="2 3">
    <name type="scientific">Desulforamulus profundi</name>
    <dbReference type="NCBI Taxonomy" id="1383067"/>
    <lineage>
        <taxon>Bacteria</taxon>
        <taxon>Bacillati</taxon>
        <taxon>Bacillota</taxon>
        <taxon>Clostridia</taxon>
        <taxon>Eubacteriales</taxon>
        <taxon>Peptococcaceae</taxon>
        <taxon>Desulforamulus</taxon>
    </lineage>
</organism>
<dbReference type="Pfam" id="PF24728">
    <property type="entry name" value="DUF7680"/>
    <property type="match status" value="1"/>
</dbReference>
<dbReference type="Proteomes" id="UP000222564">
    <property type="component" value="Unassembled WGS sequence"/>
</dbReference>
<dbReference type="EMBL" id="AWQQ01000049">
    <property type="protein sequence ID" value="PHJ38419.1"/>
    <property type="molecule type" value="Genomic_DNA"/>
</dbReference>
<feature type="domain" description="DUF7680" evidence="1">
    <location>
        <begin position="4"/>
        <end position="135"/>
    </location>
</feature>
<dbReference type="OrthoDB" id="7820733at2"/>
<comment type="caution">
    <text evidence="2">The sequence shown here is derived from an EMBL/GenBank/DDBJ whole genome shotgun (WGS) entry which is preliminary data.</text>
</comment>